<keyword evidence="2" id="KW-1185">Reference proteome</keyword>
<accession>E3T5C6</accession>
<dbReference type="EMBL" id="GU244497">
    <property type="protein sequence ID" value="ADO67389.1"/>
    <property type="molecule type" value="Genomic_DNA"/>
</dbReference>
<dbReference type="Proteomes" id="UP000029781">
    <property type="component" value="Segment"/>
</dbReference>
<proteinExistence type="predicted"/>
<name>E3T5C6_CROVB</name>
<dbReference type="KEGG" id="vg:9887758"/>
<dbReference type="RefSeq" id="YP_003969988.1">
    <property type="nucleotide sequence ID" value="NC_014637.1"/>
</dbReference>
<evidence type="ECO:0000313" key="1">
    <source>
        <dbReference type="EMBL" id="ADO67389.1"/>
    </source>
</evidence>
<protein>
    <submittedName>
        <fullName evidence="1">Uncharacterized protein</fullName>
    </submittedName>
</protein>
<organism evidence="1 2">
    <name type="scientific">Cafeteria roenbergensis virus (strain BV-PW1)</name>
    <name type="common">CroV</name>
    <dbReference type="NCBI Taxonomy" id="693272"/>
    <lineage>
        <taxon>Viruses</taxon>
        <taxon>Varidnaviria</taxon>
        <taxon>Bamfordvirae</taxon>
        <taxon>Nucleocytoviricota</taxon>
        <taxon>Megaviricetes</taxon>
        <taxon>Imitervirales</taxon>
        <taxon>Mimiviridae</taxon>
        <taxon>Aliimimivirinae</taxon>
        <taxon>Rheavirus</taxon>
        <taxon>Rheavirus sinusmexicani</taxon>
    </lineage>
</organism>
<dbReference type="GeneID" id="9887758"/>
<evidence type="ECO:0000313" key="2">
    <source>
        <dbReference type="Proteomes" id="UP000029781"/>
    </source>
</evidence>
<gene>
    <name evidence="1" type="ORF">crov355</name>
</gene>
<reference evidence="1 2" key="1">
    <citation type="journal article" date="2010" name="Proc. Natl. Acad. Sci. U.S.A.">
        <title>Giant virus with a remarkable complement of genes infects marine zooplankton.</title>
        <authorList>
            <person name="Fischer M.G."/>
            <person name="Allen M.J."/>
            <person name="Wilson W.H."/>
            <person name="Suttle C.A."/>
        </authorList>
    </citation>
    <scope>NUCLEOTIDE SEQUENCE [LARGE SCALE GENOMIC DNA]</scope>
    <source>
        <strain evidence="1 2">BV-PW1</strain>
    </source>
</reference>
<organismHost>
    <name type="scientific">Cafeteria roenbergensis</name>
    <name type="common">Marine flagellate</name>
    <dbReference type="NCBI Taxonomy" id="33653"/>
</organismHost>
<sequence>MNKYKLLSSGNLIETCINTNNRDLENNIDIIDYNKDFIVSNYATELFLEKLDNLKEFSLTLDSFKLLESDLIHIKNNIYIIELNNKSYYLTINEYVNCYCHYILNNNDNLKIIYDRTSPKYIILISNIK</sequence>